<keyword evidence="5 6" id="KW-0472">Membrane</keyword>
<dbReference type="InterPro" id="IPR030184">
    <property type="entry name" value="WAT1-related"/>
</dbReference>
<feature type="transmembrane region" description="Helical" evidence="6">
    <location>
        <begin position="283"/>
        <end position="302"/>
    </location>
</feature>
<feature type="transmembrane region" description="Helical" evidence="6">
    <location>
        <begin position="187"/>
        <end position="206"/>
    </location>
</feature>
<evidence type="ECO:0000313" key="9">
    <source>
        <dbReference type="Proteomes" id="UP001497457"/>
    </source>
</evidence>
<dbReference type="InterPro" id="IPR000620">
    <property type="entry name" value="EamA_dom"/>
</dbReference>
<evidence type="ECO:0000256" key="3">
    <source>
        <dbReference type="ARBA" id="ARBA00022692"/>
    </source>
</evidence>
<feature type="domain" description="EamA" evidence="7">
    <location>
        <begin position="189"/>
        <end position="327"/>
    </location>
</feature>
<feature type="domain" description="EamA" evidence="7">
    <location>
        <begin position="13"/>
        <end position="153"/>
    </location>
</feature>
<feature type="transmembrane region" description="Helical" evidence="6">
    <location>
        <begin position="308"/>
        <end position="327"/>
    </location>
</feature>
<dbReference type="SUPFAM" id="SSF103481">
    <property type="entry name" value="Multidrug resistance efflux transporter EmrE"/>
    <property type="match status" value="2"/>
</dbReference>
<dbReference type="PANTHER" id="PTHR31218">
    <property type="entry name" value="WAT1-RELATED PROTEIN"/>
    <property type="match status" value="1"/>
</dbReference>
<dbReference type="Pfam" id="PF00892">
    <property type="entry name" value="EamA"/>
    <property type="match status" value="2"/>
</dbReference>
<feature type="transmembrane region" description="Helical" evidence="6">
    <location>
        <begin position="12"/>
        <end position="30"/>
    </location>
</feature>
<dbReference type="Proteomes" id="UP001497457">
    <property type="component" value="Unassembled WGS sequence"/>
</dbReference>
<evidence type="ECO:0000256" key="5">
    <source>
        <dbReference type="ARBA" id="ARBA00023136"/>
    </source>
</evidence>
<evidence type="ECO:0000313" key="8">
    <source>
        <dbReference type="EMBL" id="CAM0148754.1"/>
    </source>
</evidence>
<feature type="transmembrane region" description="Helical" evidence="6">
    <location>
        <begin position="135"/>
        <end position="155"/>
    </location>
</feature>
<evidence type="ECO:0000259" key="7">
    <source>
        <dbReference type="Pfam" id="PF00892"/>
    </source>
</evidence>
<organism evidence="8 9">
    <name type="scientific">Urochloa decumbens</name>
    <dbReference type="NCBI Taxonomy" id="240449"/>
    <lineage>
        <taxon>Eukaryota</taxon>
        <taxon>Viridiplantae</taxon>
        <taxon>Streptophyta</taxon>
        <taxon>Embryophyta</taxon>
        <taxon>Tracheophyta</taxon>
        <taxon>Spermatophyta</taxon>
        <taxon>Magnoliopsida</taxon>
        <taxon>Liliopsida</taxon>
        <taxon>Poales</taxon>
        <taxon>Poaceae</taxon>
        <taxon>PACMAD clade</taxon>
        <taxon>Panicoideae</taxon>
        <taxon>Panicodae</taxon>
        <taxon>Paniceae</taxon>
        <taxon>Melinidinae</taxon>
        <taxon>Urochloa</taxon>
    </lineage>
</organism>
<dbReference type="EMBL" id="CAXIPR030001495">
    <property type="protein sequence ID" value="CAM0148754.1"/>
    <property type="molecule type" value="Genomic_DNA"/>
</dbReference>
<feature type="transmembrane region" description="Helical" evidence="6">
    <location>
        <begin position="74"/>
        <end position="93"/>
    </location>
</feature>
<protein>
    <recommendedName>
        <fullName evidence="6">WAT1-related protein</fullName>
    </recommendedName>
</protein>
<proteinExistence type="inferred from homology"/>
<evidence type="ECO:0000256" key="4">
    <source>
        <dbReference type="ARBA" id="ARBA00022989"/>
    </source>
</evidence>
<gene>
    <name evidence="8" type="ORF">URODEC1_LOCUS122004</name>
</gene>
<comment type="caution">
    <text evidence="8">The sequence shown here is derived from an EMBL/GenBank/DDBJ whole genome shotgun (WGS) entry which is preliminary data.</text>
</comment>
<sequence length="356" mass="39392">MWGMTHMDEWRPVMAMLVFNLISAVMTALVKEALQQGLNSLVLITLRQLVATVFLAPIAYFKERNTRPKFTLDMFVYHFFSAALGAALSQYTFFYGLKFTTATFAITFANMAPVLTFLISIALRVESLNMKSKAGTAKILGTLMSFGGVLLLSLYKGVAVTHAAALSSAHHAANSSQVGTTTDKRTWMLGTVSLLANCLFFSFWLLLQSRLTKKYPALYSSTAIMFFFSTLQAGALTVTIERHSSVWIVTRRLEILTILYSGIMASAAGFLIMTWCVHKRGPVFTAAFIPVIQIMVAIIDFFFLHEQIYFGSILGSALMIFGLYLLLWGKKKDAAACCTDNKQVDEEADNKQGATS</sequence>
<evidence type="ECO:0000256" key="6">
    <source>
        <dbReference type="RuleBase" id="RU363077"/>
    </source>
</evidence>
<reference evidence="8 9" key="1">
    <citation type="submission" date="2024-10" db="EMBL/GenBank/DDBJ databases">
        <authorList>
            <person name="Ryan C."/>
        </authorList>
    </citation>
    <scope>NUCLEOTIDE SEQUENCE [LARGE SCALE GENOMIC DNA]</scope>
</reference>
<feature type="transmembrane region" description="Helical" evidence="6">
    <location>
        <begin position="42"/>
        <end position="62"/>
    </location>
</feature>
<comment type="subcellular location">
    <subcellularLocation>
        <location evidence="1 6">Membrane</location>
        <topology evidence="1 6">Multi-pass membrane protein</topology>
    </subcellularLocation>
</comment>
<dbReference type="InterPro" id="IPR037185">
    <property type="entry name" value="EmrE-like"/>
</dbReference>
<comment type="similarity">
    <text evidence="2 6">Belongs to the drug/metabolite transporter (DMT) superfamily. Plant drug/metabolite exporter (P-DME) (TC 2.A.7.4) family.</text>
</comment>
<dbReference type="GO" id="GO:0016020">
    <property type="term" value="C:membrane"/>
    <property type="evidence" value="ECO:0007669"/>
    <property type="project" value="UniProtKB-SubCell"/>
</dbReference>
<evidence type="ECO:0000256" key="1">
    <source>
        <dbReference type="ARBA" id="ARBA00004141"/>
    </source>
</evidence>
<feature type="transmembrane region" description="Helical" evidence="6">
    <location>
        <begin position="218"/>
        <end position="238"/>
    </location>
</feature>
<keyword evidence="9" id="KW-1185">Reference proteome</keyword>
<evidence type="ECO:0000256" key="2">
    <source>
        <dbReference type="ARBA" id="ARBA00007635"/>
    </source>
</evidence>
<feature type="transmembrane region" description="Helical" evidence="6">
    <location>
        <begin position="258"/>
        <end position="276"/>
    </location>
</feature>
<name>A0ABC9H1T3_9POAL</name>
<accession>A0ABC9H1T3</accession>
<keyword evidence="3 6" id="KW-0812">Transmembrane</keyword>
<keyword evidence="4 6" id="KW-1133">Transmembrane helix</keyword>
<dbReference type="AlphaFoldDB" id="A0ABC9H1T3"/>
<feature type="transmembrane region" description="Helical" evidence="6">
    <location>
        <begin position="99"/>
        <end position="123"/>
    </location>
</feature>